<feature type="compositionally biased region" description="Basic and acidic residues" evidence="1">
    <location>
        <begin position="1454"/>
        <end position="1474"/>
    </location>
</feature>
<feature type="region of interest" description="Disordered" evidence="1">
    <location>
        <begin position="198"/>
        <end position="318"/>
    </location>
</feature>
<feature type="compositionally biased region" description="Basic and acidic residues" evidence="1">
    <location>
        <begin position="1530"/>
        <end position="1544"/>
    </location>
</feature>
<dbReference type="Proteomes" id="UP001151760">
    <property type="component" value="Unassembled WGS sequence"/>
</dbReference>
<feature type="compositionally biased region" description="Basic and acidic residues" evidence="1">
    <location>
        <begin position="146"/>
        <end position="160"/>
    </location>
</feature>
<feature type="compositionally biased region" description="Basic and acidic residues" evidence="1">
    <location>
        <begin position="1583"/>
        <end position="1592"/>
    </location>
</feature>
<feature type="region of interest" description="Disordered" evidence="1">
    <location>
        <begin position="131"/>
        <end position="167"/>
    </location>
</feature>
<evidence type="ECO:0008006" key="4">
    <source>
        <dbReference type="Google" id="ProtNLM"/>
    </source>
</evidence>
<feature type="compositionally biased region" description="Acidic residues" evidence="1">
    <location>
        <begin position="1426"/>
        <end position="1444"/>
    </location>
</feature>
<comment type="caution">
    <text evidence="2">The sequence shown here is derived from an EMBL/GenBank/DDBJ whole genome shotgun (WGS) entry which is preliminary data.</text>
</comment>
<feature type="compositionally biased region" description="Basic and acidic residues" evidence="1">
    <location>
        <begin position="666"/>
        <end position="676"/>
    </location>
</feature>
<organism evidence="2 3">
    <name type="scientific">Tanacetum coccineum</name>
    <dbReference type="NCBI Taxonomy" id="301880"/>
    <lineage>
        <taxon>Eukaryota</taxon>
        <taxon>Viridiplantae</taxon>
        <taxon>Streptophyta</taxon>
        <taxon>Embryophyta</taxon>
        <taxon>Tracheophyta</taxon>
        <taxon>Spermatophyta</taxon>
        <taxon>Magnoliopsida</taxon>
        <taxon>eudicotyledons</taxon>
        <taxon>Gunneridae</taxon>
        <taxon>Pentapetalae</taxon>
        <taxon>asterids</taxon>
        <taxon>campanulids</taxon>
        <taxon>Asterales</taxon>
        <taxon>Asteraceae</taxon>
        <taxon>Asteroideae</taxon>
        <taxon>Anthemideae</taxon>
        <taxon>Anthemidinae</taxon>
        <taxon>Tanacetum</taxon>
    </lineage>
</organism>
<feature type="compositionally biased region" description="Polar residues" evidence="1">
    <location>
        <begin position="198"/>
        <end position="212"/>
    </location>
</feature>
<gene>
    <name evidence="2" type="ORF">Tco_1057342</name>
</gene>
<accession>A0ABQ5H543</accession>
<reference evidence="2" key="2">
    <citation type="submission" date="2022-01" db="EMBL/GenBank/DDBJ databases">
        <authorList>
            <person name="Yamashiro T."/>
            <person name="Shiraishi A."/>
            <person name="Satake H."/>
            <person name="Nakayama K."/>
        </authorList>
    </citation>
    <scope>NUCLEOTIDE SEQUENCE</scope>
</reference>
<feature type="region of interest" description="Disordered" evidence="1">
    <location>
        <begin position="1530"/>
        <end position="1596"/>
    </location>
</feature>
<feature type="compositionally biased region" description="Basic residues" evidence="1">
    <location>
        <begin position="1552"/>
        <end position="1570"/>
    </location>
</feature>
<protein>
    <recommendedName>
        <fullName evidence="4">Reverse transcriptase Ty1/copia-type domain-containing protein</fullName>
    </recommendedName>
</protein>
<reference evidence="2" key="1">
    <citation type="journal article" date="2022" name="Int. J. Mol. Sci.">
        <title>Draft Genome of Tanacetum Coccineum: Genomic Comparison of Closely Related Tanacetum-Family Plants.</title>
        <authorList>
            <person name="Yamashiro T."/>
            <person name="Shiraishi A."/>
            <person name="Nakayama K."/>
            <person name="Satake H."/>
        </authorList>
    </citation>
    <scope>NUCLEOTIDE SEQUENCE</scope>
</reference>
<sequence length="1645" mass="186586">MNTTQAQQKALGDAFVAPTDHLEFEKCNMRLKTNIKPKEATFQVVLDALALTPFYQAFLITTEVPAIYMQEFWATVFVHKDLGYTGDITYLTDVNVDYLHQPWRAFSTIINKCLSGKETGMDKIRLSLDSVTSPKQKPVQATKGTRLKEKSMVAKSDKKKQPAKKPKAKGLAVLSEVVLTEAEQLKLDTKRSKIQFHSSYASGSGDGVNTQSKVHDEHQQKTSGADEGTGTKPGVPDVPIYESKSEKESWGDSEDDENNFDDISDEGDDDNDGNSGNDDDDNDEQEGDDTNDDDEDTDKEEKIDDEETMYDDEKDEVTKELYKDVKVNLGNEDTEMTNADQGALEQQNVSQEPGFEQVEEDAHVTLTMVLDTQKADEPVQSSSVSSDFTSKLLNLENPSPADNEIASLMETSSHHATVVPEITSSFTTTIPPPPPFFNPLLQHATPAPTPTTSKATTSFISLLDFAYVFKFNDRVTNLEKDLLEIKQVDQYAQDLSIPAIVDRYMDNKLGEAINKAIQAHNFDCREEAQAEKMEYIELVDSTVRTIIKEEVNTQLPQILPQAISDVATPVIEKNVTESLEATILTRYSSQPQSSYKAAATLFEFELTKILIDKMKMNKSYDIADYKKKLYDALRSRDDRDKDRYLSAGSDRGTKRRKSNKSSGKSAHAEEPSHIVEDSSMQQDQEFVTGDNDEQPADKEVTKADCQVACAEEPPTSFDELNNTSFDLYAFVMNRLKIPNLTQEILVGPAFNLLKGTCKSITELEYHLEECSKATTERLDWHNPENKPYPFDLRKPLPLIQDHRGCQIIPQDYFINNDLEYLKGEDLSRRYSTSVTKIKAATYDLKWIKDLVPKLWSPITVKYDKHAYWGTKRIIVVTRLLIMKKYDYGHLEEIEVRREDQKLYKFREGDFLRLRIQDIEDIRIVIQRWVEDLQLGVESYQKKLNLIKPDTFSDGTLDDVRSAFDDIAKGIRIEYLPKRKWSGLTNDGLGLCQNRRDLPRDIPIDSVEVLSVKTASTPIETPKPLVKDEEASDVDVHLYRSMIGSLMYVTASRPDIMFSVCACSSGSSVDERGKTHHGKSNLFQETPKPLCSTFLPTDVKHCLNVGYTFVNITTSEASKNSLVKHFEDMRLCRPSKEYLLVWLDPPRDESMSCLTKGMRNNGAKCARRFRESLRRVTDGAEAFLILTLFIISLDKVSTDHAKLVPLGKVCTAKETLEKNTAKGTKCKLEPLISLTDDLSLLSNMAALESCPKHNMIAYLEKTEGNVEFHEVIDFLRRSYIYHALTVSPVVSTTFVEQFWTSAKSKTINNVRHITAKVAGKFVSISEASIRTDLIFDDADGIDSLPNQAIFDAIQLMGYEGDLTVSDQAKEIKLLKAKITKLKRKANPVIKHFKAYQKRKSKRTTDIKGKHLSKKKKVQNKVWRTQEMMDEDKDTDEVGLSTEDEVSTAKKGVSTEFEKVSTDRPKLSTDDLKVSTDEQMENDEELARKVQEEWEAEEEKNKIAEEEAANEALIKNFDDVKARIEADRILAEKLQEQERGKKVKDEDKDEESTRKRKLGTRKKMKSRKRRYIQHTSEDDSDKENDDLRVQHETSLEGPILEDVEETIAREEVDLGISPPNTELDEGEFEDLDIEHVDVEDFLEDLMD</sequence>
<feature type="region of interest" description="Disordered" evidence="1">
    <location>
        <begin position="641"/>
        <end position="700"/>
    </location>
</feature>
<proteinExistence type="predicted"/>
<dbReference type="EMBL" id="BQNB010019221">
    <property type="protein sequence ID" value="GJT83000.1"/>
    <property type="molecule type" value="Genomic_DNA"/>
</dbReference>
<evidence type="ECO:0000313" key="2">
    <source>
        <dbReference type="EMBL" id="GJT83000.1"/>
    </source>
</evidence>
<keyword evidence="3" id="KW-1185">Reference proteome</keyword>
<evidence type="ECO:0000313" key="3">
    <source>
        <dbReference type="Proteomes" id="UP001151760"/>
    </source>
</evidence>
<feature type="region of interest" description="Disordered" evidence="1">
    <location>
        <begin position="1426"/>
        <end position="1515"/>
    </location>
</feature>
<feature type="compositionally biased region" description="Acidic residues" evidence="1">
    <location>
        <begin position="251"/>
        <end position="315"/>
    </location>
</feature>
<name>A0ABQ5H543_9ASTR</name>
<evidence type="ECO:0000256" key="1">
    <source>
        <dbReference type="SAM" id="MobiDB-lite"/>
    </source>
</evidence>